<dbReference type="PANTHER" id="PTHR34574:SF13">
    <property type="entry name" value="EF-HAND DOMAIN-CONTAINING PROTEIN"/>
    <property type="match status" value="1"/>
</dbReference>
<feature type="domain" description="EF-hand" evidence="3">
    <location>
        <begin position="49"/>
        <end position="84"/>
    </location>
</feature>
<evidence type="ECO:0000313" key="5">
    <source>
        <dbReference type="Proteomes" id="UP001341281"/>
    </source>
</evidence>
<reference evidence="4 5" key="1">
    <citation type="submission" date="2024-02" db="EMBL/GenBank/DDBJ databases">
        <title>High-quality chromosome-scale genome assembly of Pensacola bahiagrass (Paspalum notatum Flugge var. saurae).</title>
        <authorList>
            <person name="Vega J.M."/>
            <person name="Podio M."/>
            <person name="Orjuela J."/>
            <person name="Siena L.A."/>
            <person name="Pessino S.C."/>
            <person name="Combes M.C."/>
            <person name="Mariac C."/>
            <person name="Albertini E."/>
            <person name="Pupilli F."/>
            <person name="Ortiz J.P.A."/>
            <person name="Leblanc O."/>
        </authorList>
    </citation>
    <scope>NUCLEOTIDE SEQUENCE [LARGE SCALE GENOMIC DNA]</scope>
    <source>
        <strain evidence="4">R1</strain>
        <tissue evidence="4">Leaf</tissue>
    </source>
</reference>
<sequence>METGNNSWFRWRRKKAKEGQGQGQGEGREEKQVVVDGSEIRELVEDREAFEMLVDTKFRQLDADGDGRLSVRDLRPAVDDIGAALGLPAEGASPNTDHIYKEVVSELTHGTSQGEVSKAEFQEALSDILLGMAAGLKRDPIVILRMDGEDLRDFVAGARYEPGAAAIFSQVGSAEDASLRRCLLAALQQLTVDHGVPPASDAWVAKNVVEPALQQLPADQFERPAASQDDFFQQLKELLGAIADRLREQPVIVAHTENNFDGSGVRRLLGNKFELDKLLDSVWKGARSEGKNKASRECVRSALDKMTDATSLPHYGAVKQVDEVVDEAIKMANADDGKTVGEAEFKKLLADILGAVMLQLSGNPIFVSTNIVVQEPSE</sequence>
<dbReference type="Gene3D" id="1.10.238.10">
    <property type="entry name" value="EF-hand"/>
    <property type="match status" value="1"/>
</dbReference>
<gene>
    <name evidence="4" type="ORF">U9M48_006829</name>
</gene>
<dbReference type="Proteomes" id="UP001341281">
    <property type="component" value="Chromosome 02"/>
</dbReference>
<dbReference type="InterPro" id="IPR018247">
    <property type="entry name" value="EF_Hand_1_Ca_BS"/>
</dbReference>
<feature type="region of interest" description="Disordered" evidence="2">
    <location>
        <begin position="1"/>
        <end position="32"/>
    </location>
</feature>
<evidence type="ECO:0000256" key="2">
    <source>
        <dbReference type="SAM" id="MobiDB-lite"/>
    </source>
</evidence>
<name>A0AAQ3Q0J0_PASNO</name>
<evidence type="ECO:0000313" key="4">
    <source>
        <dbReference type="EMBL" id="WVZ56272.1"/>
    </source>
</evidence>
<organism evidence="4 5">
    <name type="scientific">Paspalum notatum var. saurae</name>
    <dbReference type="NCBI Taxonomy" id="547442"/>
    <lineage>
        <taxon>Eukaryota</taxon>
        <taxon>Viridiplantae</taxon>
        <taxon>Streptophyta</taxon>
        <taxon>Embryophyta</taxon>
        <taxon>Tracheophyta</taxon>
        <taxon>Spermatophyta</taxon>
        <taxon>Magnoliopsida</taxon>
        <taxon>Liliopsida</taxon>
        <taxon>Poales</taxon>
        <taxon>Poaceae</taxon>
        <taxon>PACMAD clade</taxon>
        <taxon>Panicoideae</taxon>
        <taxon>Andropogonodae</taxon>
        <taxon>Paspaleae</taxon>
        <taxon>Paspalinae</taxon>
        <taxon>Paspalum</taxon>
    </lineage>
</organism>
<dbReference type="InterPro" id="IPR002048">
    <property type="entry name" value="EF_hand_dom"/>
</dbReference>
<dbReference type="PROSITE" id="PS50222">
    <property type="entry name" value="EF_HAND_2"/>
    <property type="match status" value="1"/>
</dbReference>
<keyword evidence="1" id="KW-0106">Calcium</keyword>
<dbReference type="EMBL" id="CP144746">
    <property type="protein sequence ID" value="WVZ56272.1"/>
    <property type="molecule type" value="Genomic_DNA"/>
</dbReference>
<dbReference type="PANTHER" id="PTHR34574">
    <property type="entry name" value="CALCIUM-BINDING EF-HAND FAMILY PROTEIN-RELATED"/>
    <property type="match status" value="1"/>
</dbReference>
<dbReference type="AlphaFoldDB" id="A0AAQ3Q0J0"/>
<evidence type="ECO:0000256" key="1">
    <source>
        <dbReference type="ARBA" id="ARBA00022837"/>
    </source>
</evidence>
<keyword evidence="5" id="KW-1185">Reference proteome</keyword>
<dbReference type="SUPFAM" id="SSF47473">
    <property type="entry name" value="EF-hand"/>
    <property type="match status" value="1"/>
</dbReference>
<proteinExistence type="predicted"/>
<dbReference type="PROSITE" id="PS00018">
    <property type="entry name" value="EF_HAND_1"/>
    <property type="match status" value="1"/>
</dbReference>
<protein>
    <recommendedName>
        <fullName evidence="3">EF-hand domain-containing protein</fullName>
    </recommendedName>
</protein>
<accession>A0AAQ3Q0J0</accession>
<dbReference type="InterPro" id="IPR011992">
    <property type="entry name" value="EF-hand-dom_pair"/>
</dbReference>
<evidence type="ECO:0000259" key="3">
    <source>
        <dbReference type="PROSITE" id="PS50222"/>
    </source>
</evidence>
<dbReference type="GO" id="GO:0005509">
    <property type="term" value="F:calcium ion binding"/>
    <property type="evidence" value="ECO:0007669"/>
    <property type="project" value="InterPro"/>
</dbReference>